<evidence type="ECO:0000313" key="2">
    <source>
        <dbReference type="EMBL" id="KMZ79165.1"/>
    </source>
</evidence>
<dbReference type="Pfam" id="PF15375">
    <property type="entry name" value="FSAF1"/>
    <property type="match status" value="1"/>
</dbReference>
<proteinExistence type="predicted"/>
<evidence type="ECO:0000313" key="3">
    <source>
        <dbReference type="Proteomes" id="UP000053562"/>
    </source>
</evidence>
<dbReference type="InterPro" id="IPR027973">
    <property type="entry name" value="FSAF1-like"/>
</dbReference>
<feature type="compositionally biased region" description="Basic residues" evidence="1">
    <location>
        <begin position="126"/>
        <end position="135"/>
    </location>
</feature>
<feature type="compositionally biased region" description="Basic and acidic residues" evidence="1">
    <location>
        <begin position="16"/>
        <end position="27"/>
    </location>
</feature>
<dbReference type="AlphaFoldDB" id="A0A0J9S885"/>
<organism evidence="2 3">
    <name type="scientific">Plasmodium vivax India VII</name>
    <dbReference type="NCBI Taxonomy" id="1077284"/>
    <lineage>
        <taxon>Eukaryota</taxon>
        <taxon>Sar</taxon>
        <taxon>Alveolata</taxon>
        <taxon>Apicomplexa</taxon>
        <taxon>Aconoidasida</taxon>
        <taxon>Haemosporida</taxon>
        <taxon>Plasmodiidae</taxon>
        <taxon>Plasmodium</taxon>
        <taxon>Plasmodium (Plasmodium)</taxon>
    </lineage>
</organism>
<protein>
    <submittedName>
        <fullName evidence="2">Uncharacterized protein</fullName>
    </submittedName>
</protein>
<dbReference type="OrthoDB" id="378922at2759"/>
<evidence type="ECO:0000256" key="1">
    <source>
        <dbReference type="SAM" id="MobiDB-lite"/>
    </source>
</evidence>
<gene>
    <name evidence="2" type="ORF">PVIIG_01639</name>
</gene>
<sequence>MKKGEESIPGKKARGGKNEKDLQRYMDELWGFAPSSGDEKDIAKEEPVKRDGDGVETPSEESEGETNDERGGKKVRKLHPRMLPHHINHEEKTYFGGDANPICESRSGKTSSGNYCDGEGPPAEGKKRKGKRGKNHPSEELTPQNEKDNFYPRDDKRRKKEEDRQKVAKGANYKEDEEEVPSWRTPLLKGTKPNAVKEKRNEWENRSYGEPKKMKKPPPDEAALLNRKTILKEKMEAKKEFMSVVHEIRKLTLPHLDKFQKKIVENHQVKMLGGKFDKSPKVHYPELMFRKKSIKRYIQERSERDRMMGVKTQTGNYIDMQDVIRRKKRMKKEKTSSKLF</sequence>
<feature type="compositionally biased region" description="Basic and acidic residues" evidence="1">
    <location>
        <begin position="195"/>
        <end position="212"/>
    </location>
</feature>
<dbReference type="Proteomes" id="UP000053562">
    <property type="component" value="Unassembled WGS sequence"/>
</dbReference>
<feature type="compositionally biased region" description="Basic and acidic residues" evidence="1">
    <location>
        <begin position="145"/>
        <end position="166"/>
    </location>
</feature>
<reference evidence="2 3" key="1">
    <citation type="submission" date="2011-08" db="EMBL/GenBank/DDBJ databases">
        <title>The Genome Sequence of Plasmodium vivax India VII.</title>
        <authorList>
            <consortium name="The Broad Institute Genome Sequencing Platform"/>
            <consortium name="The Broad Institute Genome Sequencing Center for Infectious Disease"/>
            <person name="Neafsey D."/>
            <person name="Carlton J."/>
            <person name="Barnwell J."/>
            <person name="Collins W."/>
            <person name="Escalante A."/>
            <person name="Mullikin J."/>
            <person name="Saul A."/>
            <person name="Guigo R."/>
            <person name="Camara F."/>
            <person name="Young S.K."/>
            <person name="Zeng Q."/>
            <person name="Gargeya S."/>
            <person name="Fitzgerald M."/>
            <person name="Haas B."/>
            <person name="Abouelleil A."/>
            <person name="Alvarado L."/>
            <person name="Arachchi H.M."/>
            <person name="Berlin A."/>
            <person name="Brown A."/>
            <person name="Chapman S.B."/>
            <person name="Chen Z."/>
            <person name="Dunbar C."/>
            <person name="Freedman E."/>
            <person name="Gearin G."/>
            <person name="Gellesch M."/>
            <person name="Goldberg J."/>
            <person name="Griggs A."/>
            <person name="Gujja S."/>
            <person name="Heiman D."/>
            <person name="Howarth C."/>
            <person name="Larson L."/>
            <person name="Lui A."/>
            <person name="MacDonald P.J.P."/>
            <person name="Montmayeur A."/>
            <person name="Murphy C."/>
            <person name="Neiman D."/>
            <person name="Pearson M."/>
            <person name="Priest M."/>
            <person name="Roberts A."/>
            <person name="Saif S."/>
            <person name="Shea T."/>
            <person name="Shenoy N."/>
            <person name="Sisk P."/>
            <person name="Stolte C."/>
            <person name="Sykes S."/>
            <person name="Wortman J."/>
            <person name="Nusbaum C."/>
            <person name="Birren B."/>
        </authorList>
    </citation>
    <scope>NUCLEOTIDE SEQUENCE [LARGE SCALE GENOMIC DNA]</scope>
    <source>
        <strain evidence="2 3">India VII</strain>
    </source>
</reference>
<feature type="compositionally biased region" description="Basic residues" evidence="1">
    <location>
        <begin position="73"/>
        <end position="86"/>
    </location>
</feature>
<accession>A0A0J9S885</accession>
<feature type="compositionally biased region" description="Basic and acidic residues" evidence="1">
    <location>
        <begin position="37"/>
        <end position="53"/>
    </location>
</feature>
<name>A0A0J9S885_PLAVI</name>
<feature type="region of interest" description="Disordered" evidence="1">
    <location>
        <begin position="1"/>
        <end position="221"/>
    </location>
</feature>
<dbReference type="EMBL" id="KQ234346">
    <property type="protein sequence ID" value="KMZ79165.1"/>
    <property type="molecule type" value="Genomic_DNA"/>
</dbReference>